<protein>
    <submittedName>
        <fullName evidence="1">Uncharacterized protein</fullName>
    </submittedName>
</protein>
<name>A0A8S5S0G4_9CAUD</name>
<accession>A0A8S5S0G4</accession>
<organism evidence="1">
    <name type="scientific">Podoviridae sp. ct8Lf7</name>
    <dbReference type="NCBI Taxonomy" id="2827723"/>
    <lineage>
        <taxon>Viruses</taxon>
        <taxon>Duplodnaviria</taxon>
        <taxon>Heunggongvirae</taxon>
        <taxon>Uroviricota</taxon>
        <taxon>Caudoviricetes</taxon>
    </lineage>
</organism>
<reference evidence="1" key="1">
    <citation type="journal article" date="2021" name="Proc. Natl. Acad. Sci. U.S.A.">
        <title>A Catalog of Tens of Thousands of Viruses from Human Metagenomes Reveals Hidden Associations with Chronic Diseases.</title>
        <authorList>
            <person name="Tisza M.J."/>
            <person name="Buck C.B."/>
        </authorList>
    </citation>
    <scope>NUCLEOTIDE SEQUENCE</scope>
    <source>
        <strain evidence="1">Ct8Lf7</strain>
    </source>
</reference>
<proteinExistence type="predicted"/>
<evidence type="ECO:0000313" key="1">
    <source>
        <dbReference type="EMBL" id="DAF44501.1"/>
    </source>
</evidence>
<dbReference type="EMBL" id="BK032511">
    <property type="protein sequence ID" value="DAF44501.1"/>
    <property type="molecule type" value="Genomic_DNA"/>
</dbReference>
<sequence>MDIIIGPHRRWSIVNIGNNLAPRISSQSSGRNFNI</sequence>